<protein>
    <submittedName>
        <fullName evidence="2">13E12 repeat family protein</fullName>
    </submittedName>
</protein>
<accession>A0ABS9Q112</accession>
<keyword evidence="3" id="KW-1185">Reference proteome</keyword>
<dbReference type="EMBL" id="JAKRCV010000014">
    <property type="protein sequence ID" value="MCG7321546.1"/>
    <property type="molecule type" value="Genomic_DNA"/>
</dbReference>
<proteinExistence type="predicted"/>
<gene>
    <name evidence="2" type="ORF">MHL29_06505</name>
</gene>
<evidence type="ECO:0000313" key="2">
    <source>
        <dbReference type="EMBL" id="MCG7321546.1"/>
    </source>
</evidence>
<dbReference type="Proteomes" id="UP001521931">
    <property type="component" value="Unassembled WGS sequence"/>
</dbReference>
<evidence type="ECO:0000259" key="1">
    <source>
        <dbReference type="SMART" id="SM00507"/>
    </source>
</evidence>
<comment type="caution">
    <text evidence="2">The sequence shown here is derived from an EMBL/GenBank/DDBJ whole genome shotgun (WGS) entry which is preliminary data.</text>
</comment>
<evidence type="ECO:0000313" key="3">
    <source>
        <dbReference type="Proteomes" id="UP001521931"/>
    </source>
</evidence>
<dbReference type="InterPro" id="IPR003615">
    <property type="entry name" value="HNH_nuc"/>
</dbReference>
<dbReference type="SMART" id="SM00507">
    <property type="entry name" value="HNHc"/>
    <property type="match status" value="1"/>
</dbReference>
<organism evidence="2 3">
    <name type="scientific">Arsenicicoccus bolidensis</name>
    <dbReference type="NCBI Taxonomy" id="229480"/>
    <lineage>
        <taxon>Bacteria</taxon>
        <taxon>Bacillati</taxon>
        <taxon>Actinomycetota</taxon>
        <taxon>Actinomycetes</taxon>
        <taxon>Micrococcales</taxon>
        <taxon>Intrasporangiaceae</taxon>
        <taxon>Arsenicicoccus</taxon>
    </lineage>
</organism>
<dbReference type="Pfam" id="PF02720">
    <property type="entry name" value="DUF222"/>
    <property type="match status" value="1"/>
</dbReference>
<dbReference type="RefSeq" id="WP_019286998.1">
    <property type="nucleotide sequence ID" value="NZ_DAMCTM010000009.1"/>
</dbReference>
<name>A0ABS9Q112_9MICO</name>
<dbReference type="InterPro" id="IPR003870">
    <property type="entry name" value="DUF222"/>
</dbReference>
<feature type="domain" description="HNH nuclease" evidence="1">
    <location>
        <begin position="362"/>
        <end position="412"/>
    </location>
</feature>
<reference evidence="2 3" key="1">
    <citation type="submission" date="2022-02" db="EMBL/GenBank/DDBJ databases">
        <title>Uncovering new skin microbiome diversity through culturing and metagenomics.</title>
        <authorList>
            <person name="Conlan S."/>
            <person name="Deming C."/>
            <person name="Nisc Comparative Sequencing Program N."/>
            <person name="Segre J.A."/>
        </authorList>
    </citation>
    <scope>NUCLEOTIDE SEQUENCE [LARGE SCALE GENOMIC DNA]</scope>
    <source>
        <strain evidence="2 3">ACRQZ</strain>
    </source>
</reference>
<sequence>MSPELTADAVPIGGAATAELAPEVHDAFRGSSWGEHPVPGTLPDILHLIRRIEGGDDPADAVDQLTLLERIRHAAGAAQLRVMLGLEATRRAEQGTPEDRTPAGLAAEVGLATRASAGSASRRLGIARSLRHHLPRCGLLHAAGLIDEGTAAQVVTALAPLSRADRLRADRELAAELPGLTWAQAGKRARAIAYALDPQAAMRAAAKAAADRYVSTRPAPDCMVQLTALLPVKEGVAVHAALIRAADAPRGAEDQRTRAQVMADTLVELVTGRSTDTIDVEVGLIMTDRTLLDGDDDAATVPGYGPIPGPLARALVLGGQTSEGEQAQGCHAASVWLRRLYADPETGELASIDAKRRTFTGVVRRLVVWRDGTCRVPYCDAPIRHIDHAEPYAEGGPTSADNAVGMCEAHNYAMEAPGFARHLDPDGALTVITPTGGRHTSPPRRATG</sequence>